<feature type="transmembrane region" description="Helical" evidence="14">
    <location>
        <begin position="103"/>
        <end position="121"/>
    </location>
</feature>
<dbReference type="PANTHER" id="PTHR30622:SF2">
    <property type="entry name" value="UNDECAPRENYL-DIPHOSPHATASE"/>
    <property type="match status" value="1"/>
</dbReference>
<dbReference type="GO" id="GO:0009252">
    <property type="term" value="P:peptidoglycan biosynthetic process"/>
    <property type="evidence" value="ECO:0007669"/>
    <property type="project" value="UniProtKB-KW"/>
</dbReference>
<dbReference type="AlphaFoldDB" id="A0A0G0MPN8"/>
<dbReference type="GO" id="GO:0046677">
    <property type="term" value="P:response to antibiotic"/>
    <property type="evidence" value="ECO:0007669"/>
    <property type="project" value="UniProtKB-UniRule"/>
</dbReference>
<dbReference type="Proteomes" id="UP000034799">
    <property type="component" value="Unassembled WGS sequence"/>
</dbReference>
<evidence type="ECO:0000256" key="5">
    <source>
        <dbReference type="ARBA" id="ARBA00022475"/>
    </source>
</evidence>
<evidence type="ECO:0000256" key="2">
    <source>
        <dbReference type="ARBA" id="ARBA00010621"/>
    </source>
</evidence>
<keyword evidence="6 14" id="KW-0812">Transmembrane</keyword>
<keyword evidence="9 14" id="KW-0472">Membrane</keyword>
<keyword evidence="7 14" id="KW-0378">Hydrolase</keyword>
<feature type="transmembrane region" description="Helical" evidence="14">
    <location>
        <begin position="73"/>
        <end position="91"/>
    </location>
</feature>
<evidence type="ECO:0000256" key="4">
    <source>
        <dbReference type="ARBA" id="ARBA00021581"/>
    </source>
</evidence>
<evidence type="ECO:0000256" key="3">
    <source>
        <dbReference type="ARBA" id="ARBA00012374"/>
    </source>
</evidence>
<keyword evidence="14" id="KW-0133">Cell shape</keyword>
<dbReference type="PATRIC" id="fig|1619100.3.peg.71"/>
<accession>A0A0G0MPN8</accession>
<feature type="transmembrane region" description="Helical" evidence="14">
    <location>
        <begin position="175"/>
        <end position="196"/>
    </location>
</feature>
<keyword evidence="14" id="KW-0961">Cell wall biogenesis/degradation</keyword>
<dbReference type="EMBL" id="LBWK01000001">
    <property type="protein sequence ID" value="KKR06029.1"/>
    <property type="molecule type" value="Genomic_DNA"/>
</dbReference>
<dbReference type="PANTHER" id="PTHR30622">
    <property type="entry name" value="UNDECAPRENYL-DIPHOSPHATASE"/>
    <property type="match status" value="1"/>
</dbReference>
<dbReference type="GO" id="GO:0008360">
    <property type="term" value="P:regulation of cell shape"/>
    <property type="evidence" value="ECO:0007669"/>
    <property type="project" value="UniProtKB-KW"/>
</dbReference>
<name>A0A0G0MPN8_9BACT</name>
<evidence type="ECO:0000256" key="12">
    <source>
        <dbReference type="ARBA" id="ARBA00032932"/>
    </source>
</evidence>
<evidence type="ECO:0000256" key="13">
    <source>
        <dbReference type="ARBA" id="ARBA00047594"/>
    </source>
</evidence>
<comment type="similarity">
    <text evidence="2 14">Belongs to the UppP family.</text>
</comment>
<feature type="transmembrane region" description="Helical" evidence="14">
    <location>
        <begin position="42"/>
        <end position="61"/>
    </location>
</feature>
<reference evidence="15 16" key="1">
    <citation type="journal article" date="2015" name="Nature">
        <title>rRNA introns, odd ribosomes, and small enigmatic genomes across a large radiation of phyla.</title>
        <authorList>
            <person name="Brown C.T."/>
            <person name="Hug L.A."/>
            <person name="Thomas B.C."/>
            <person name="Sharon I."/>
            <person name="Castelle C.J."/>
            <person name="Singh A."/>
            <person name="Wilkins M.J."/>
            <person name="Williams K.H."/>
            <person name="Banfield J.F."/>
        </authorList>
    </citation>
    <scope>NUCLEOTIDE SEQUENCE [LARGE SCALE GENOMIC DNA]</scope>
</reference>
<evidence type="ECO:0000256" key="11">
    <source>
        <dbReference type="ARBA" id="ARBA00032707"/>
    </source>
</evidence>
<comment type="function">
    <text evidence="14">Catalyzes the dephosphorylation of undecaprenyl diphosphate (UPP). Confers resistance to bacitracin.</text>
</comment>
<keyword evidence="8 14" id="KW-1133">Transmembrane helix</keyword>
<comment type="miscellaneous">
    <text evidence="14">Bacitracin is thought to be involved in the inhibition of peptidoglycan synthesis by sequestering undecaprenyl diphosphate, thereby reducing the pool of lipid carrier available.</text>
</comment>
<protein>
    <recommendedName>
        <fullName evidence="4 14">Undecaprenyl-diphosphatase</fullName>
        <ecNumber evidence="3 14">3.6.1.27</ecNumber>
    </recommendedName>
    <alternativeName>
        <fullName evidence="12 14">Bacitracin resistance protein</fullName>
    </alternativeName>
    <alternativeName>
        <fullName evidence="11 14">Undecaprenyl pyrophosphate phosphatase</fullName>
    </alternativeName>
</protein>
<feature type="transmembrane region" description="Helical" evidence="14">
    <location>
        <begin position="208"/>
        <end position="229"/>
    </location>
</feature>
<dbReference type="GO" id="GO:0071555">
    <property type="term" value="P:cell wall organization"/>
    <property type="evidence" value="ECO:0007669"/>
    <property type="project" value="UniProtKB-KW"/>
</dbReference>
<dbReference type="GO" id="GO:0005886">
    <property type="term" value="C:plasma membrane"/>
    <property type="evidence" value="ECO:0007669"/>
    <property type="project" value="UniProtKB-SubCell"/>
</dbReference>
<organism evidence="15 16">
    <name type="scientific">candidate division WS6 bacterium GW2011_GWF2_39_15</name>
    <dbReference type="NCBI Taxonomy" id="1619100"/>
    <lineage>
        <taxon>Bacteria</taxon>
        <taxon>Candidatus Dojkabacteria</taxon>
    </lineage>
</organism>
<feature type="transmembrane region" description="Helical" evidence="14">
    <location>
        <begin position="236"/>
        <end position="255"/>
    </location>
</feature>
<evidence type="ECO:0000256" key="1">
    <source>
        <dbReference type="ARBA" id="ARBA00004651"/>
    </source>
</evidence>
<dbReference type="GO" id="GO:0050380">
    <property type="term" value="F:undecaprenyl-diphosphatase activity"/>
    <property type="evidence" value="ECO:0007669"/>
    <property type="project" value="UniProtKB-UniRule"/>
</dbReference>
<evidence type="ECO:0000256" key="7">
    <source>
        <dbReference type="ARBA" id="ARBA00022801"/>
    </source>
</evidence>
<comment type="caution">
    <text evidence="15">The sequence shown here is derived from an EMBL/GenBank/DDBJ whole genome shotgun (WGS) entry which is preliminary data.</text>
</comment>
<dbReference type="Pfam" id="PF02673">
    <property type="entry name" value="BacA"/>
    <property type="match status" value="1"/>
</dbReference>
<evidence type="ECO:0000256" key="6">
    <source>
        <dbReference type="ARBA" id="ARBA00022692"/>
    </source>
</evidence>
<gene>
    <name evidence="14" type="primary">uppP</name>
    <name evidence="15" type="ORF">UT34_C0001G0069</name>
</gene>
<dbReference type="EC" id="3.6.1.27" evidence="3 14"/>
<evidence type="ECO:0000313" key="16">
    <source>
        <dbReference type="Proteomes" id="UP000034799"/>
    </source>
</evidence>
<evidence type="ECO:0000256" key="9">
    <source>
        <dbReference type="ARBA" id="ARBA00023136"/>
    </source>
</evidence>
<keyword evidence="14" id="KW-0573">Peptidoglycan synthesis</keyword>
<evidence type="ECO:0000313" key="15">
    <source>
        <dbReference type="EMBL" id="KKR06029.1"/>
    </source>
</evidence>
<dbReference type="HAMAP" id="MF_01006">
    <property type="entry name" value="Undec_diphosphatase"/>
    <property type="match status" value="1"/>
</dbReference>
<comment type="subcellular location">
    <subcellularLocation>
        <location evidence="1 14">Cell membrane</location>
        <topology evidence="1 14">Multi-pass membrane protein</topology>
    </subcellularLocation>
</comment>
<evidence type="ECO:0000256" key="8">
    <source>
        <dbReference type="ARBA" id="ARBA00022989"/>
    </source>
</evidence>
<evidence type="ECO:0000256" key="14">
    <source>
        <dbReference type="HAMAP-Rule" id="MF_01006"/>
    </source>
</evidence>
<evidence type="ECO:0000256" key="10">
    <source>
        <dbReference type="ARBA" id="ARBA00023251"/>
    </source>
</evidence>
<comment type="catalytic activity">
    <reaction evidence="13 14">
        <text>di-trans,octa-cis-undecaprenyl diphosphate + H2O = di-trans,octa-cis-undecaprenyl phosphate + phosphate + H(+)</text>
        <dbReference type="Rhea" id="RHEA:28094"/>
        <dbReference type="ChEBI" id="CHEBI:15377"/>
        <dbReference type="ChEBI" id="CHEBI:15378"/>
        <dbReference type="ChEBI" id="CHEBI:43474"/>
        <dbReference type="ChEBI" id="CHEBI:58405"/>
        <dbReference type="ChEBI" id="CHEBI:60392"/>
        <dbReference type="EC" id="3.6.1.27"/>
    </reaction>
</comment>
<proteinExistence type="inferred from homology"/>
<sequence>MDLIQTILLSVVQGITELLPISSSGHLILVTKLLNIENLSNFTLTTFHLGTTLAIVLFNWKFLFTNISSKFKLYIYIALASIPAGLIGILWGDAIEAQLHETYVVAISLIVVGVLMVIADLRFKERKVESEIENTTFRQTFISGLSQALALIPGVSRSGITTLGGMLSGLDQYTAIRLSFILGLPVLFGSFVYEMIKNVNSINIFSDSRVLIGILITFVVGYLSLYLLEKISKSRFLRYFGVYRIVLGLIIFLFIL</sequence>
<keyword evidence="10 14" id="KW-0046">Antibiotic resistance</keyword>
<dbReference type="STRING" id="1619100.UT34_C0001G0069"/>
<dbReference type="InterPro" id="IPR003824">
    <property type="entry name" value="UppP"/>
</dbReference>
<keyword evidence="5 14" id="KW-1003">Cell membrane</keyword>